<proteinExistence type="predicted"/>
<dbReference type="GO" id="GO:0008757">
    <property type="term" value="F:S-adenosylmethionine-dependent methyltransferase activity"/>
    <property type="evidence" value="ECO:0007669"/>
    <property type="project" value="InterPro"/>
</dbReference>
<dbReference type="InterPro" id="IPR020803">
    <property type="entry name" value="MeTfrase_dom"/>
</dbReference>
<dbReference type="InterPro" id="IPR029063">
    <property type="entry name" value="SAM-dependent_MTases_sf"/>
</dbReference>
<keyword evidence="1 5" id="KW-0489">Methyltransferase</keyword>
<dbReference type="Proteomes" id="UP000297890">
    <property type="component" value="Unassembled WGS sequence"/>
</dbReference>
<sequence length="320" mass="36207">MGAGSFATPHMPLLIFIIMQAPCGSTAILAGPFPPPRYGMDTQQQSILDYYRESHIDYLMIWGTFRHLGLHYGYHDAEHRGLHAAVVNMNRQVAERLKLEPGHRLMDAGCGIGGTSIWMAENRGAQVTGVNISPDQLARAEKLVRRRNLQGQVNFVRRSYTDTGLPDASFDGIYGMESVSYAIDKRDFLREAYRLLKPGGRLVITDGFMNDSTFPEHLREDYQRWLDGWAVDNLAGVQQFQHDLTDLGFRDIRFDDACARVLPSSRRMHLAAKYTLWGGKLLEKLHIRTPVQTRNIIAAKLQYPCLIGRAWIYGIVTAVK</sequence>
<dbReference type="GO" id="GO:0032259">
    <property type="term" value="P:methylation"/>
    <property type="evidence" value="ECO:0007669"/>
    <property type="project" value="UniProtKB-KW"/>
</dbReference>
<dbReference type="AlphaFoldDB" id="A0A4Z0FBZ6"/>
<evidence type="ECO:0000256" key="2">
    <source>
        <dbReference type="ARBA" id="ARBA00022679"/>
    </source>
</evidence>
<gene>
    <name evidence="5" type="ORF">E4680_02020</name>
</gene>
<name>A0A4Z0FBZ6_9GAMM</name>
<dbReference type="PANTHER" id="PTHR44068:SF11">
    <property type="entry name" value="GERANYL DIPHOSPHATE 2-C-METHYLTRANSFERASE"/>
    <property type="match status" value="1"/>
</dbReference>
<dbReference type="Gene3D" id="3.40.50.150">
    <property type="entry name" value="Vaccinia Virus protein VP39"/>
    <property type="match status" value="1"/>
</dbReference>
<feature type="domain" description="Polyketide synthase-like methyltransferase" evidence="4">
    <location>
        <begin position="51"/>
        <end position="306"/>
    </location>
</feature>
<dbReference type="SMART" id="SM00828">
    <property type="entry name" value="PKS_MT"/>
    <property type="match status" value="1"/>
</dbReference>
<evidence type="ECO:0000313" key="5">
    <source>
        <dbReference type="EMBL" id="TFZ83781.1"/>
    </source>
</evidence>
<evidence type="ECO:0000313" key="6">
    <source>
        <dbReference type="Proteomes" id="UP000297890"/>
    </source>
</evidence>
<reference evidence="5 6" key="1">
    <citation type="journal article" date="2019" name="ISME J.">
        <title>Candidatus Macondimonas diazotrophica, a novel gammaproteobacterial genus dominating crude-oil-contaminated coastal sediments.</title>
        <authorList>
            <person name="Karthikeyan S."/>
            <person name="Konstantinidis K."/>
        </authorList>
    </citation>
    <scope>NUCLEOTIDE SEQUENCE [LARGE SCALE GENOMIC DNA]</scope>
    <source>
        <strain evidence="5 6">KTK01</strain>
    </source>
</reference>
<dbReference type="CDD" id="cd02440">
    <property type="entry name" value="AdoMet_MTases"/>
    <property type="match status" value="1"/>
</dbReference>
<dbReference type="Pfam" id="PF08241">
    <property type="entry name" value="Methyltransf_11"/>
    <property type="match status" value="1"/>
</dbReference>
<dbReference type="PANTHER" id="PTHR44068">
    <property type="entry name" value="ZGC:194242"/>
    <property type="match status" value="1"/>
</dbReference>
<comment type="caution">
    <text evidence="5">The sequence shown here is derived from an EMBL/GenBank/DDBJ whole genome shotgun (WGS) entry which is preliminary data.</text>
</comment>
<evidence type="ECO:0000256" key="3">
    <source>
        <dbReference type="ARBA" id="ARBA00022691"/>
    </source>
</evidence>
<keyword evidence="2 5" id="KW-0808">Transferase</keyword>
<organism evidence="5 6">
    <name type="scientific">Candidatus Macondimonas diazotrophica</name>
    <dbReference type="NCBI Taxonomy" id="2305248"/>
    <lineage>
        <taxon>Bacteria</taxon>
        <taxon>Pseudomonadati</taxon>
        <taxon>Pseudomonadota</taxon>
        <taxon>Gammaproteobacteria</taxon>
        <taxon>Chromatiales</taxon>
        <taxon>Ectothiorhodospiraceae</taxon>
        <taxon>Candidatus Macondimonas</taxon>
    </lineage>
</organism>
<keyword evidence="6" id="KW-1185">Reference proteome</keyword>
<dbReference type="SUPFAM" id="SSF53335">
    <property type="entry name" value="S-adenosyl-L-methionine-dependent methyltransferases"/>
    <property type="match status" value="1"/>
</dbReference>
<keyword evidence="3" id="KW-0949">S-adenosyl-L-methionine</keyword>
<evidence type="ECO:0000259" key="4">
    <source>
        <dbReference type="SMART" id="SM00828"/>
    </source>
</evidence>
<protein>
    <submittedName>
        <fullName evidence="5">Methyltransferase domain-containing protein</fullName>
    </submittedName>
</protein>
<dbReference type="InterPro" id="IPR013216">
    <property type="entry name" value="Methyltransf_11"/>
</dbReference>
<evidence type="ECO:0000256" key="1">
    <source>
        <dbReference type="ARBA" id="ARBA00022603"/>
    </source>
</evidence>
<dbReference type="OrthoDB" id="529208at2"/>
<accession>A0A4Z0FBZ6</accession>
<dbReference type="EMBL" id="SRIO01000002">
    <property type="protein sequence ID" value="TFZ83781.1"/>
    <property type="molecule type" value="Genomic_DNA"/>
</dbReference>
<dbReference type="InterPro" id="IPR050447">
    <property type="entry name" value="Erg6_SMT_methyltransf"/>
</dbReference>